<dbReference type="NCBIfam" id="TIGR01615">
    <property type="entry name" value="A_thal_3542"/>
    <property type="match status" value="1"/>
</dbReference>
<proteinExistence type="predicted"/>
<reference evidence="1" key="1">
    <citation type="submission" date="2017-07" db="EMBL/GenBank/DDBJ databases">
        <title>Taro Niue Genome Assembly and Annotation.</title>
        <authorList>
            <person name="Atibalentja N."/>
            <person name="Keating K."/>
            <person name="Fields C.J."/>
        </authorList>
    </citation>
    <scope>NUCLEOTIDE SEQUENCE</scope>
    <source>
        <strain evidence="1">Niue_2</strain>
        <tissue evidence="1">Leaf</tissue>
    </source>
</reference>
<dbReference type="Pfam" id="PF04720">
    <property type="entry name" value="PDDEXK_6"/>
    <property type="match status" value="1"/>
</dbReference>
<protein>
    <submittedName>
        <fullName evidence="1">Uncharacterized protein</fullName>
    </submittedName>
</protein>
<accession>A0A843W9T9</accession>
<gene>
    <name evidence="1" type="ORF">Taro_037460</name>
</gene>
<dbReference type="PANTHER" id="PTHR31579">
    <property type="entry name" value="OS03G0796600 PROTEIN"/>
    <property type="match status" value="1"/>
</dbReference>
<dbReference type="OrthoDB" id="691424at2759"/>
<sequence length="172" mass="18670">MKGFPKLGVSLIKKNTVLLSGELGGERKRSSVKKRLMMRLRMDGYDASLCRSSWVSTLECLGGDYEYIDIVMEEEHGAPTRLIVDVAFRSQFELARPTLAYAQLSGALPSVFVGKEEKIKKIVPLLGSAAQDATSGSYNTSAKSSSALCASNTCWYMKGQTVMLANTAISEG</sequence>
<dbReference type="PANTHER" id="PTHR31579:SF34">
    <property type="entry name" value="T14N5.3 PROTEIN"/>
    <property type="match status" value="1"/>
</dbReference>
<keyword evidence="2" id="KW-1185">Reference proteome</keyword>
<dbReference type="InterPro" id="IPR006502">
    <property type="entry name" value="PDDEXK-like"/>
</dbReference>
<evidence type="ECO:0000313" key="2">
    <source>
        <dbReference type="Proteomes" id="UP000652761"/>
    </source>
</evidence>
<organism evidence="1 2">
    <name type="scientific">Colocasia esculenta</name>
    <name type="common">Wild taro</name>
    <name type="synonym">Arum esculentum</name>
    <dbReference type="NCBI Taxonomy" id="4460"/>
    <lineage>
        <taxon>Eukaryota</taxon>
        <taxon>Viridiplantae</taxon>
        <taxon>Streptophyta</taxon>
        <taxon>Embryophyta</taxon>
        <taxon>Tracheophyta</taxon>
        <taxon>Spermatophyta</taxon>
        <taxon>Magnoliopsida</taxon>
        <taxon>Liliopsida</taxon>
        <taxon>Araceae</taxon>
        <taxon>Aroideae</taxon>
        <taxon>Colocasieae</taxon>
        <taxon>Colocasia</taxon>
    </lineage>
</organism>
<comment type="caution">
    <text evidence="1">The sequence shown here is derived from an EMBL/GenBank/DDBJ whole genome shotgun (WGS) entry which is preliminary data.</text>
</comment>
<dbReference type="AlphaFoldDB" id="A0A843W9T9"/>
<dbReference type="Proteomes" id="UP000652761">
    <property type="component" value="Unassembled WGS sequence"/>
</dbReference>
<dbReference type="EMBL" id="NMUH01003263">
    <property type="protein sequence ID" value="MQM04656.1"/>
    <property type="molecule type" value="Genomic_DNA"/>
</dbReference>
<evidence type="ECO:0000313" key="1">
    <source>
        <dbReference type="EMBL" id="MQM04656.1"/>
    </source>
</evidence>
<name>A0A843W9T9_COLES</name>